<dbReference type="RefSeq" id="WP_141781875.1">
    <property type="nucleotide sequence ID" value="NZ_VFOV01000001.1"/>
</dbReference>
<keyword evidence="2" id="KW-1185">Reference proteome</keyword>
<dbReference type="OrthoDB" id="3828994at2"/>
<dbReference type="AlphaFoldDB" id="A0A543ABU9"/>
<accession>A0A543ABU9</accession>
<dbReference type="EMBL" id="VFOV01000001">
    <property type="protein sequence ID" value="TQL70072.1"/>
    <property type="molecule type" value="Genomic_DNA"/>
</dbReference>
<dbReference type="Proteomes" id="UP000320209">
    <property type="component" value="Unassembled WGS sequence"/>
</dbReference>
<evidence type="ECO:0000313" key="1">
    <source>
        <dbReference type="EMBL" id="TQL70072.1"/>
    </source>
</evidence>
<organism evidence="1 2">
    <name type="scientific">Nocardioides albertanoniae</name>
    <dbReference type="NCBI Taxonomy" id="1175486"/>
    <lineage>
        <taxon>Bacteria</taxon>
        <taxon>Bacillati</taxon>
        <taxon>Actinomycetota</taxon>
        <taxon>Actinomycetes</taxon>
        <taxon>Propionibacteriales</taxon>
        <taxon>Nocardioidaceae</taxon>
        <taxon>Nocardioides</taxon>
    </lineage>
</organism>
<gene>
    <name evidence="1" type="ORF">FB381_3998</name>
</gene>
<evidence type="ECO:0000313" key="2">
    <source>
        <dbReference type="Proteomes" id="UP000320209"/>
    </source>
</evidence>
<name>A0A543ABU9_9ACTN</name>
<protein>
    <submittedName>
        <fullName evidence="1">Uncharacterized protein</fullName>
    </submittedName>
</protein>
<reference evidence="1 2" key="1">
    <citation type="submission" date="2019-06" db="EMBL/GenBank/DDBJ databases">
        <title>Sequencing the genomes of 1000 actinobacteria strains.</title>
        <authorList>
            <person name="Klenk H.-P."/>
        </authorList>
    </citation>
    <scope>NUCLEOTIDE SEQUENCE [LARGE SCALE GENOMIC DNA]</scope>
    <source>
        <strain evidence="1 2">DSM 25218</strain>
    </source>
</reference>
<proteinExistence type="predicted"/>
<sequence>MRTGDYELDLWADALGAESDDEARSVLRRLGSRFVILEEDLQELLDLIPAGGIEANRGDDIVTCLSRASADVEEAGTHLDDIARAFERHERGA</sequence>
<comment type="caution">
    <text evidence="1">The sequence shown here is derived from an EMBL/GenBank/DDBJ whole genome shotgun (WGS) entry which is preliminary data.</text>
</comment>